<dbReference type="InterPro" id="IPR012349">
    <property type="entry name" value="Split_barrel_FMN-bd"/>
</dbReference>
<dbReference type="GO" id="GO:0016627">
    <property type="term" value="F:oxidoreductase activity, acting on the CH-CH group of donors"/>
    <property type="evidence" value="ECO:0007669"/>
    <property type="project" value="TreeGrafter"/>
</dbReference>
<dbReference type="SUPFAM" id="SSF50475">
    <property type="entry name" value="FMN-binding split barrel"/>
    <property type="match status" value="1"/>
</dbReference>
<evidence type="ECO:0000313" key="4">
    <source>
        <dbReference type="Proteomes" id="UP000286482"/>
    </source>
</evidence>
<dbReference type="AlphaFoldDB" id="A0A420EL99"/>
<dbReference type="PANTHER" id="PTHR35176:SF6">
    <property type="entry name" value="HEME OXYGENASE HI_0854-RELATED"/>
    <property type="match status" value="1"/>
</dbReference>
<dbReference type="PIRSF" id="PIRSF004633">
    <property type="entry name" value="UCP_PLP_oxd"/>
    <property type="match status" value="1"/>
</dbReference>
<evidence type="ECO:0000259" key="2">
    <source>
        <dbReference type="Pfam" id="PF01243"/>
    </source>
</evidence>
<dbReference type="GO" id="GO:0005829">
    <property type="term" value="C:cytosol"/>
    <property type="evidence" value="ECO:0007669"/>
    <property type="project" value="TreeGrafter"/>
</dbReference>
<dbReference type="PANTHER" id="PTHR35176">
    <property type="entry name" value="HEME OXYGENASE HI_0854-RELATED"/>
    <property type="match status" value="1"/>
</dbReference>
<dbReference type="InterPro" id="IPR014419">
    <property type="entry name" value="HutZ"/>
</dbReference>
<proteinExistence type="predicted"/>
<dbReference type="GO" id="GO:0070967">
    <property type="term" value="F:coenzyme F420 binding"/>
    <property type="evidence" value="ECO:0007669"/>
    <property type="project" value="TreeGrafter"/>
</dbReference>
<feature type="domain" description="Pyridoxamine 5'-phosphate oxidase N-terminal" evidence="2">
    <location>
        <begin position="12"/>
        <end position="142"/>
    </location>
</feature>
<dbReference type="Proteomes" id="UP000286482">
    <property type="component" value="Unassembled WGS sequence"/>
</dbReference>
<dbReference type="Pfam" id="PF01243">
    <property type="entry name" value="PNPOx_N"/>
    <property type="match status" value="1"/>
</dbReference>
<keyword evidence="1" id="KW-0560">Oxidoreductase</keyword>
<dbReference type="Gene3D" id="2.30.110.10">
    <property type="entry name" value="Electron Transport, Fmn-binding Protein, Chain A"/>
    <property type="match status" value="1"/>
</dbReference>
<dbReference type="InterPro" id="IPR011576">
    <property type="entry name" value="Pyridox_Oxase_N"/>
</dbReference>
<protein>
    <submittedName>
        <fullName evidence="3">Heme utilization protein HutZ</fullName>
    </submittedName>
</protein>
<reference evidence="3 4" key="1">
    <citation type="submission" date="2018-09" db="EMBL/GenBank/DDBJ databases">
        <authorList>
            <person name="Wang Z."/>
        </authorList>
    </citation>
    <scope>NUCLEOTIDE SEQUENCE [LARGE SCALE GENOMIC DNA]</scope>
    <source>
        <strain evidence="3 4">ALS 81</strain>
    </source>
</reference>
<dbReference type="OrthoDB" id="5345368at2"/>
<accession>A0A420EL99</accession>
<evidence type="ECO:0000313" key="3">
    <source>
        <dbReference type="EMBL" id="RKF21453.1"/>
    </source>
</evidence>
<gene>
    <name evidence="3" type="ORF">DBZ36_02045</name>
</gene>
<dbReference type="InterPro" id="IPR052019">
    <property type="entry name" value="F420H2_bilvrd_red/Heme_oxyg"/>
</dbReference>
<dbReference type="EMBL" id="RAQO01000002">
    <property type="protein sequence ID" value="RKF21453.1"/>
    <property type="molecule type" value="Genomic_DNA"/>
</dbReference>
<sequence length="173" mass="19205">MSSERIQSRIGPEILELLDLQKAMFLSSITPDGDPYASYAPFAIEDDGFYVLLSELALHAVNLLKTPKAAALIVEDESHAKDLFARKRVSYSFTAQPIPRDSEQWHNGVACLVARHGERSQNLSQLGDFHLFKLVVTRGRFVKGFGKAFEFSGPNVCGESMVHLRDGHLTTKA</sequence>
<comment type="caution">
    <text evidence="3">The sequence shown here is derived from an EMBL/GenBank/DDBJ whole genome shotgun (WGS) entry which is preliminary data.</text>
</comment>
<organism evidence="3 4">
    <name type="scientific">Alginatibacterium sediminis</name>
    <dbReference type="NCBI Taxonomy" id="2164068"/>
    <lineage>
        <taxon>Bacteria</taxon>
        <taxon>Pseudomonadati</taxon>
        <taxon>Pseudomonadota</taxon>
        <taxon>Gammaproteobacteria</taxon>
        <taxon>Alteromonadales</taxon>
        <taxon>Alteromonadaceae</taxon>
        <taxon>Alginatibacterium</taxon>
    </lineage>
</organism>
<dbReference type="RefSeq" id="WP_120353256.1">
    <property type="nucleotide sequence ID" value="NZ_RAQO01000002.1"/>
</dbReference>
<keyword evidence="4" id="KW-1185">Reference proteome</keyword>
<name>A0A420EL99_9ALTE</name>
<evidence type="ECO:0000256" key="1">
    <source>
        <dbReference type="ARBA" id="ARBA00023002"/>
    </source>
</evidence>